<accession>A0A7W5E715</accession>
<sequence length="117" mass="12351">MAAPLDPNYRARLQALSDMFAASIPARMAEIAEALAAAGGAPDGPRLDRLQQALHTVAGSAGSFGFTLLGEQARRLEQAVRGQMAGEAGWAALSAQIHAYVEWALRDPHSANYPAHD</sequence>
<proteinExistence type="predicted"/>
<keyword evidence="1" id="KW-0902">Two-component regulatory system</keyword>
<dbReference type="EMBL" id="JACHXS010000001">
    <property type="protein sequence ID" value="MBB3219872.1"/>
    <property type="molecule type" value="Genomic_DNA"/>
</dbReference>
<reference evidence="3 4" key="1">
    <citation type="submission" date="2020-08" db="EMBL/GenBank/DDBJ databases">
        <title>Genomic Encyclopedia of Type Strains, Phase III (KMG-III): the genomes of soil and plant-associated and newly described type strains.</title>
        <authorList>
            <person name="Whitman W."/>
        </authorList>
    </citation>
    <scope>NUCLEOTIDE SEQUENCE [LARGE SCALE GENOMIC DNA]</scope>
    <source>
        <strain evidence="3 4">CECT 7753</strain>
    </source>
</reference>
<dbReference type="SUPFAM" id="SSF47226">
    <property type="entry name" value="Histidine-containing phosphotransfer domain, HPT domain"/>
    <property type="match status" value="1"/>
</dbReference>
<evidence type="ECO:0000313" key="4">
    <source>
        <dbReference type="Proteomes" id="UP000584325"/>
    </source>
</evidence>
<organism evidence="3 4">
    <name type="scientific">Pseudoduganella umbonata</name>
    <dbReference type="NCBI Taxonomy" id="864828"/>
    <lineage>
        <taxon>Bacteria</taxon>
        <taxon>Pseudomonadati</taxon>
        <taxon>Pseudomonadota</taxon>
        <taxon>Betaproteobacteria</taxon>
        <taxon>Burkholderiales</taxon>
        <taxon>Oxalobacteraceae</taxon>
        <taxon>Telluria group</taxon>
        <taxon>Pseudoduganella</taxon>
    </lineage>
</organism>
<dbReference type="Pfam" id="PF01627">
    <property type="entry name" value="Hpt"/>
    <property type="match status" value="1"/>
</dbReference>
<dbReference type="GO" id="GO:0000160">
    <property type="term" value="P:phosphorelay signal transduction system"/>
    <property type="evidence" value="ECO:0007669"/>
    <property type="project" value="UniProtKB-KW"/>
</dbReference>
<dbReference type="GO" id="GO:0004672">
    <property type="term" value="F:protein kinase activity"/>
    <property type="evidence" value="ECO:0007669"/>
    <property type="project" value="UniProtKB-ARBA"/>
</dbReference>
<dbReference type="Gene3D" id="1.20.120.160">
    <property type="entry name" value="HPT domain"/>
    <property type="match status" value="1"/>
</dbReference>
<name>A0A7W5E715_9BURK</name>
<comment type="caution">
    <text evidence="3">The sequence shown here is derived from an EMBL/GenBank/DDBJ whole genome shotgun (WGS) entry which is preliminary data.</text>
</comment>
<dbReference type="RefSeq" id="WP_217496903.1">
    <property type="nucleotide sequence ID" value="NZ_CP040017.1"/>
</dbReference>
<dbReference type="AlphaFoldDB" id="A0A7W5E715"/>
<dbReference type="InterPro" id="IPR008207">
    <property type="entry name" value="Sig_transdc_His_kin_Hpt_dom"/>
</dbReference>
<protein>
    <submittedName>
        <fullName evidence="3">Periplasmic divalent cation tolerance protein</fullName>
    </submittedName>
</protein>
<dbReference type="InterPro" id="IPR036641">
    <property type="entry name" value="HPT_dom_sf"/>
</dbReference>
<evidence type="ECO:0000313" key="3">
    <source>
        <dbReference type="EMBL" id="MBB3219872.1"/>
    </source>
</evidence>
<evidence type="ECO:0000259" key="2">
    <source>
        <dbReference type="Pfam" id="PF01627"/>
    </source>
</evidence>
<evidence type="ECO:0000256" key="1">
    <source>
        <dbReference type="ARBA" id="ARBA00023012"/>
    </source>
</evidence>
<dbReference type="Proteomes" id="UP000584325">
    <property type="component" value="Unassembled WGS sequence"/>
</dbReference>
<gene>
    <name evidence="3" type="ORF">FHS02_000659</name>
</gene>
<feature type="domain" description="HPt" evidence="2">
    <location>
        <begin position="17"/>
        <end position="101"/>
    </location>
</feature>